<dbReference type="OrthoDB" id="6275688at2759"/>
<accession>A0A448WF26</accession>
<comment type="caution">
    <text evidence="3">The sequence shown here is derived from an EMBL/GenBank/DDBJ whole genome shotgun (WGS) entry which is preliminary data.</text>
</comment>
<dbReference type="InterPro" id="IPR002017">
    <property type="entry name" value="Spectrin_repeat"/>
</dbReference>
<dbReference type="Proteomes" id="UP000784294">
    <property type="component" value="Unassembled WGS sequence"/>
</dbReference>
<sequence length="390" mass="44397">MDRRSSSPEDDVSDEPEATIFGNADDIRHIPPSTDDAPTPLSEMELARLQAERNKVAAQLAILTNRYTTFRAELDGPAIRRLEAIISLESELVRQKRKLLDQSASTEEEEDAATTGRLVICSALQASWRGLERSSRARGCRLDVAAKFISFHHEYECLVSWLVAKTRLLASTDELDLDLTGVVHLQRRLLGWPADLARLYSRLDKAQETAARLKHCLRREAGPRRDLRLASSEWRAADQDLDEIQLWLRRMQRIAASTDTRPQNLLDAQRTLGEHQQLWAEIMARQTEFNRLLSCGRQVVSERPLYKQPSKAAVTTTIQDTEMGNKTQEELGDSQELDEANKPYADLNDRLNSLEEGWTELGRIWQDRQEALQLNHAYQVSLVAVRASEF</sequence>
<organism evidence="3 4">
    <name type="scientific">Protopolystoma xenopodis</name>
    <dbReference type="NCBI Taxonomy" id="117903"/>
    <lineage>
        <taxon>Eukaryota</taxon>
        <taxon>Metazoa</taxon>
        <taxon>Spiralia</taxon>
        <taxon>Lophotrochozoa</taxon>
        <taxon>Platyhelminthes</taxon>
        <taxon>Monogenea</taxon>
        <taxon>Polyopisthocotylea</taxon>
        <taxon>Polystomatidea</taxon>
        <taxon>Polystomatidae</taxon>
        <taxon>Protopolystoma</taxon>
    </lineage>
</organism>
<dbReference type="Pfam" id="PF00435">
    <property type="entry name" value="Spectrin"/>
    <property type="match status" value="1"/>
</dbReference>
<dbReference type="Gene3D" id="1.20.58.60">
    <property type="match status" value="2"/>
</dbReference>
<keyword evidence="4" id="KW-1185">Reference proteome</keyword>
<reference evidence="3" key="1">
    <citation type="submission" date="2018-11" db="EMBL/GenBank/DDBJ databases">
        <authorList>
            <consortium name="Pathogen Informatics"/>
        </authorList>
    </citation>
    <scope>NUCLEOTIDE SEQUENCE</scope>
</reference>
<dbReference type="SMART" id="SM00150">
    <property type="entry name" value="SPEC"/>
    <property type="match status" value="1"/>
</dbReference>
<evidence type="ECO:0000313" key="4">
    <source>
        <dbReference type="Proteomes" id="UP000784294"/>
    </source>
</evidence>
<evidence type="ECO:0000256" key="1">
    <source>
        <dbReference type="ARBA" id="ARBA00022737"/>
    </source>
</evidence>
<gene>
    <name evidence="3" type="ORF">PXEA_LOCUS3610</name>
</gene>
<dbReference type="PANTHER" id="PTHR11915">
    <property type="entry name" value="SPECTRIN/FILAMIN RELATED CYTOSKELETAL PROTEIN"/>
    <property type="match status" value="1"/>
</dbReference>
<dbReference type="SUPFAM" id="SSF46966">
    <property type="entry name" value="Spectrin repeat"/>
    <property type="match status" value="2"/>
</dbReference>
<evidence type="ECO:0000256" key="2">
    <source>
        <dbReference type="SAM" id="MobiDB-lite"/>
    </source>
</evidence>
<feature type="region of interest" description="Disordered" evidence="2">
    <location>
        <begin position="1"/>
        <end position="40"/>
    </location>
</feature>
<dbReference type="InterPro" id="IPR018159">
    <property type="entry name" value="Spectrin/alpha-actinin"/>
</dbReference>
<dbReference type="AlphaFoldDB" id="A0A448WF26"/>
<proteinExistence type="predicted"/>
<keyword evidence="1" id="KW-0677">Repeat</keyword>
<feature type="compositionally biased region" description="Polar residues" evidence="2">
    <location>
        <begin position="313"/>
        <end position="326"/>
    </location>
</feature>
<name>A0A448WF26_9PLAT</name>
<feature type="compositionally biased region" description="Acidic residues" evidence="2">
    <location>
        <begin position="8"/>
        <end position="17"/>
    </location>
</feature>
<protein>
    <submittedName>
        <fullName evidence="3">Uncharacterized protein</fullName>
    </submittedName>
</protein>
<evidence type="ECO:0000313" key="3">
    <source>
        <dbReference type="EMBL" id="VEL10170.1"/>
    </source>
</evidence>
<dbReference type="EMBL" id="CAAALY010008245">
    <property type="protein sequence ID" value="VEL10170.1"/>
    <property type="molecule type" value="Genomic_DNA"/>
</dbReference>
<feature type="region of interest" description="Disordered" evidence="2">
    <location>
        <begin position="311"/>
        <end position="338"/>
    </location>
</feature>